<gene>
    <name evidence="3" type="ORF">TrST_g6438</name>
</gene>
<keyword evidence="4" id="KW-1185">Reference proteome</keyword>
<feature type="transmembrane region" description="Helical" evidence="2">
    <location>
        <begin position="117"/>
        <end position="138"/>
    </location>
</feature>
<dbReference type="EMBL" id="BRXY01000034">
    <property type="protein sequence ID" value="GMH55428.1"/>
    <property type="molecule type" value="Genomic_DNA"/>
</dbReference>
<sequence length="484" mass="54674">MFLIVVVVYCYCSRQPTESTRSISHTSSSFEGRLSRARSTANDVRSKYKVWMKAKGPILKVLVSYYQVMTMLPFVLDLNFPPVFTMISNLFSSVVNLNFISLMPLGCIMQSDFHHQMVGYTAIPFFIGLVMIVAYAILKCNKNTISLSNEIFASFLLMTFLILPSVSIQIFSTFACREFDGGYGRYLKVDYSIDCDAPSRNLFWYYACVMGLIYPIGTPLLYHLQLKQAQSKMLLDPGQGNLIGKKAWKRQDAKEEKSEFMLAEGEAEPTNDEPLLWKEWEKIEHVTEDEALEFAVFIRSKIEEEHPTITRISFLYSMYEPQCYDFELTIMKKLKKVEVLSTVISAVDSYFGYGGDAVAAKKQMETLEKNFGVLSALKKKMGGGDEEIGMKGGELVANPMQVERILGGESGDIEMKSVNKKHLLQAASFNTFDINKGKEGKGATGPLRKNKQQHNATTLEPTRDEGSADPSRPNKNKKYEDDED</sequence>
<name>A0A9W7DUG4_9STRA</name>
<keyword evidence="2" id="KW-0472">Membrane</keyword>
<feature type="transmembrane region" description="Helical" evidence="2">
    <location>
        <begin position="203"/>
        <end position="224"/>
    </location>
</feature>
<evidence type="ECO:0000256" key="2">
    <source>
        <dbReference type="SAM" id="Phobius"/>
    </source>
</evidence>
<evidence type="ECO:0000256" key="1">
    <source>
        <dbReference type="SAM" id="MobiDB-lite"/>
    </source>
</evidence>
<organism evidence="3 4">
    <name type="scientific">Triparma strigata</name>
    <dbReference type="NCBI Taxonomy" id="1606541"/>
    <lineage>
        <taxon>Eukaryota</taxon>
        <taxon>Sar</taxon>
        <taxon>Stramenopiles</taxon>
        <taxon>Ochrophyta</taxon>
        <taxon>Bolidophyceae</taxon>
        <taxon>Parmales</taxon>
        <taxon>Triparmaceae</taxon>
        <taxon>Triparma</taxon>
    </lineage>
</organism>
<evidence type="ECO:0000313" key="4">
    <source>
        <dbReference type="Proteomes" id="UP001165085"/>
    </source>
</evidence>
<accession>A0A9W7DUG4</accession>
<reference evidence="4" key="1">
    <citation type="journal article" date="2023" name="Commun. Biol.">
        <title>Genome analysis of Parmales, the sister group of diatoms, reveals the evolutionary specialization of diatoms from phago-mixotrophs to photoautotrophs.</title>
        <authorList>
            <person name="Ban H."/>
            <person name="Sato S."/>
            <person name="Yoshikawa S."/>
            <person name="Yamada K."/>
            <person name="Nakamura Y."/>
            <person name="Ichinomiya M."/>
            <person name="Sato N."/>
            <person name="Blanc-Mathieu R."/>
            <person name="Endo H."/>
            <person name="Kuwata A."/>
            <person name="Ogata H."/>
        </authorList>
    </citation>
    <scope>NUCLEOTIDE SEQUENCE [LARGE SCALE GENOMIC DNA]</scope>
    <source>
        <strain evidence="4">NIES 3701</strain>
    </source>
</reference>
<feature type="region of interest" description="Disordered" evidence="1">
    <location>
        <begin position="435"/>
        <end position="484"/>
    </location>
</feature>
<dbReference type="Proteomes" id="UP001165085">
    <property type="component" value="Unassembled WGS sequence"/>
</dbReference>
<proteinExistence type="predicted"/>
<keyword evidence="2" id="KW-0812">Transmembrane</keyword>
<feature type="transmembrane region" description="Helical" evidence="2">
    <location>
        <begin position="150"/>
        <end position="171"/>
    </location>
</feature>
<feature type="transmembrane region" description="Helical" evidence="2">
    <location>
        <begin position="58"/>
        <end position="78"/>
    </location>
</feature>
<protein>
    <submittedName>
        <fullName evidence="3">Uncharacterized protein</fullName>
    </submittedName>
</protein>
<keyword evidence="2" id="KW-1133">Transmembrane helix</keyword>
<evidence type="ECO:0000313" key="3">
    <source>
        <dbReference type="EMBL" id="GMH55428.1"/>
    </source>
</evidence>
<comment type="caution">
    <text evidence="3">The sequence shown here is derived from an EMBL/GenBank/DDBJ whole genome shotgun (WGS) entry which is preliminary data.</text>
</comment>
<dbReference type="AlphaFoldDB" id="A0A9W7DUG4"/>